<gene>
    <name evidence="1" type="ORF">HMPREF1083_02328</name>
</gene>
<comment type="caution">
    <text evidence="1">The sequence shown here is derived from an EMBL/GenBank/DDBJ whole genome shotgun (WGS) entry which is preliminary data.</text>
</comment>
<organism evidence="1 2">
    <name type="scientific">[Clostridium] clostridioforme 90A6</name>
    <dbReference type="NCBI Taxonomy" id="999406"/>
    <lineage>
        <taxon>Bacteria</taxon>
        <taxon>Bacillati</taxon>
        <taxon>Bacillota</taxon>
        <taxon>Clostridia</taxon>
        <taxon>Lachnospirales</taxon>
        <taxon>Lachnospiraceae</taxon>
        <taxon>Enterocloster</taxon>
    </lineage>
</organism>
<name>R0BKA7_9FIRM</name>
<dbReference type="AlphaFoldDB" id="R0BKA7"/>
<dbReference type="RefSeq" id="WP_002586391.1">
    <property type="nucleotide sequence ID" value="NZ_KB851034.1"/>
</dbReference>
<protein>
    <recommendedName>
        <fullName evidence="3">Minor capsid protein</fullName>
    </recommendedName>
</protein>
<keyword evidence="2" id="KW-1185">Reference proteome</keyword>
<sequence length="163" mass="17748">MASKTTHFKGFSVVDGEIKITLKLSRFDKQFQHAQYELDGNVMNSMVPFMPMITGGFVDVTRAASAAIQGIGKVYAAYGPAGRFLYQGKTMVSVVTGSTWATKGTKKVLVSQYRGKTKAKEDLQYTKTAHPKAQAKWFDAAKKADGKSWIKQAKKTAGGGKRG</sequence>
<dbReference type="HOGENOM" id="CLU_145873_0_0_9"/>
<dbReference type="Proteomes" id="UP000013180">
    <property type="component" value="Unassembled WGS sequence"/>
</dbReference>
<evidence type="ECO:0008006" key="3">
    <source>
        <dbReference type="Google" id="ProtNLM"/>
    </source>
</evidence>
<evidence type="ECO:0000313" key="2">
    <source>
        <dbReference type="Proteomes" id="UP000013180"/>
    </source>
</evidence>
<proteinExistence type="predicted"/>
<reference evidence="1" key="1">
    <citation type="submission" date="2013-01" db="EMBL/GenBank/DDBJ databases">
        <title>The Genome Sequence of Clostridium clostridioforme 90A6.</title>
        <authorList>
            <consortium name="The Broad Institute Genome Sequencing Platform"/>
            <person name="Earl A."/>
            <person name="Ward D."/>
            <person name="Feldgarden M."/>
            <person name="Gevers D."/>
            <person name="Courvalin P."/>
            <person name="Lambert T."/>
            <person name="Walker B."/>
            <person name="Young S.K."/>
            <person name="Zeng Q."/>
            <person name="Gargeya S."/>
            <person name="Fitzgerald M."/>
            <person name="Haas B."/>
            <person name="Abouelleil A."/>
            <person name="Alvarado L."/>
            <person name="Arachchi H.M."/>
            <person name="Berlin A.M."/>
            <person name="Chapman S.B."/>
            <person name="Dewar J."/>
            <person name="Goldberg J."/>
            <person name="Griggs A."/>
            <person name="Gujja S."/>
            <person name="Hansen M."/>
            <person name="Howarth C."/>
            <person name="Imamovic A."/>
            <person name="Larimer J."/>
            <person name="McCowan C."/>
            <person name="Murphy C."/>
            <person name="Neiman D."/>
            <person name="Pearson M."/>
            <person name="Priest M."/>
            <person name="Roberts A."/>
            <person name="Saif S."/>
            <person name="Shea T."/>
            <person name="Sisk P."/>
            <person name="Sykes S."/>
            <person name="Wortman J."/>
            <person name="Nusbaum C."/>
            <person name="Birren B."/>
        </authorList>
    </citation>
    <scope>NUCLEOTIDE SEQUENCE [LARGE SCALE GENOMIC DNA]</scope>
    <source>
        <strain evidence="1">90A6</strain>
    </source>
</reference>
<accession>R0BKA7</accession>
<evidence type="ECO:0000313" key="1">
    <source>
        <dbReference type="EMBL" id="ENZ64785.1"/>
    </source>
</evidence>
<dbReference type="EMBL" id="AGYL01000017">
    <property type="protein sequence ID" value="ENZ64785.1"/>
    <property type="molecule type" value="Genomic_DNA"/>
</dbReference>
<dbReference type="PATRIC" id="fig|999406.3.peg.2527"/>